<keyword evidence="1" id="KW-0694">RNA-binding</keyword>
<dbReference type="PROSITE" id="PS50102">
    <property type="entry name" value="RRM"/>
    <property type="match status" value="1"/>
</dbReference>
<feature type="region of interest" description="Disordered" evidence="2">
    <location>
        <begin position="131"/>
        <end position="174"/>
    </location>
</feature>
<protein>
    <recommendedName>
        <fullName evidence="3">RRM domain-containing protein</fullName>
    </recommendedName>
</protein>
<sequence length="174" mass="19237">MRFSKVFIEFNNTNSSKKFGYSKNNFESAGPEAAAPSDRILYMKRLPSSITEEEVMSLDPDIQKVLLDDSKNHSNTKYALLLFEDSKTAKGALSRLKGVIIDECNIVVDVLNELKSVSCCQVSDFPLAPTKDPKKLYVTEDRDDDDDNDDGGCGENDNDNNGNENIKAAGRISS</sequence>
<feature type="compositionally biased region" description="Basic and acidic residues" evidence="2">
    <location>
        <begin position="131"/>
        <end position="140"/>
    </location>
</feature>
<reference evidence="5" key="3">
    <citation type="submission" date="2015-06" db="UniProtKB">
        <authorList>
            <consortium name="EnsemblMetazoa"/>
        </authorList>
    </citation>
    <scope>IDENTIFICATION</scope>
</reference>
<dbReference type="CTD" id="20199347"/>
<dbReference type="Gene3D" id="3.30.70.330">
    <property type="match status" value="1"/>
</dbReference>
<dbReference type="GO" id="GO:0003723">
    <property type="term" value="F:RNA binding"/>
    <property type="evidence" value="ECO:0007669"/>
    <property type="project" value="UniProtKB-UniRule"/>
</dbReference>
<dbReference type="EnsemblMetazoa" id="HelroT161873">
    <property type="protein sequence ID" value="HelroP161873"/>
    <property type="gene ID" value="HelroG161873"/>
</dbReference>
<evidence type="ECO:0000256" key="1">
    <source>
        <dbReference type="PROSITE-ProRule" id="PRU00176"/>
    </source>
</evidence>
<dbReference type="InterPro" id="IPR000504">
    <property type="entry name" value="RRM_dom"/>
</dbReference>
<evidence type="ECO:0000256" key="2">
    <source>
        <dbReference type="SAM" id="MobiDB-lite"/>
    </source>
</evidence>
<dbReference type="RefSeq" id="XP_009019993.1">
    <property type="nucleotide sequence ID" value="XM_009021745.1"/>
</dbReference>
<dbReference type="EMBL" id="KB096742">
    <property type="protein sequence ID" value="ESO02585.1"/>
    <property type="molecule type" value="Genomic_DNA"/>
</dbReference>
<proteinExistence type="predicted"/>
<reference evidence="4 6" key="2">
    <citation type="journal article" date="2013" name="Nature">
        <title>Insights into bilaterian evolution from three spiralian genomes.</title>
        <authorList>
            <person name="Simakov O."/>
            <person name="Marletaz F."/>
            <person name="Cho S.J."/>
            <person name="Edsinger-Gonzales E."/>
            <person name="Havlak P."/>
            <person name="Hellsten U."/>
            <person name="Kuo D.H."/>
            <person name="Larsson T."/>
            <person name="Lv J."/>
            <person name="Arendt D."/>
            <person name="Savage R."/>
            <person name="Osoegawa K."/>
            <person name="de Jong P."/>
            <person name="Grimwood J."/>
            <person name="Chapman J.A."/>
            <person name="Shapiro H."/>
            <person name="Aerts A."/>
            <person name="Otillar R.P."/>
            <person name="Terry A.Y."/>
            <person name="Boore J.L."/>
            <person name="Grigoriev I.V."/>
            <person name="Lindberg D.R."/>
            <person name="Seaver E.C."/>
            <person name="Weisblat D.A."/>
            <person name="Putnam N.H."/>
            <person name="Rokhsar D.S."/>
        </authorList>
    </citation>
    <scope>NUCLEOTIDE SEQUENCE</scope>
</reference>
<evidence type="ECO:0000313" key="6">
    <source>
        <dbReference type="Proteomes" id="UP000015101"/>
    </source>
</evidence>
<organism evidence="5 6">
    <name type="scientific">Helobdella robusta</name>
    <name type="common">Californian leech</name>
    <dbReference type="NCBI Taxonomy" id="6412"/>
    <lineage>
        <taxon>Eukaryota</taxon>
        <taxon>Metazoa</taxon>
        <taxon>Spiralia</taxon>
        <taxon>Lophotrochozoa</taxon>
        <taxon>Annelida</taxon>
        <taxon>Clitellata</taxon>
        <taxon>Hirudinea</taxon>
        <taxon>Rhynchobdellida</taxon>
        <taxon>Glossiphoniidae</taxon>
        <taxon>Helobdella</taxon>
    </lineage>
</organism>
<feature type="compositionally biased region" description="Acidic residues" evidence="2">
    <location>
        <begin position="141"/>
        <end position="158"/>
    </location>
</feature>
<dbReference type="KEGG" id="hro:HELRODRAFT_161873"/>
<dbReference type="EMBL" id="AMQM01000941">
    <property type="status" value="NOT_ANNOTATED_CDS"/>
    <property type="molecule type" value="Genomic_DNA"/>
</dbReference>
<evidence type="ECO:0000259" key="3">
    <source>
        <dbReference type="PROSITE" id="PS50102"/>
    </source>
</evidence>
<dbReference type="SUPFAM" id="SSF54928">
    <property type="entry name" value="RNA-binding domain, RBD"/>
    <property type="match status" value="1"/>
</dbReference>
<feature type="domain" description="RRM" evidence="3">
    <location>
        <begin position="39"/>
        <end position="113"/>
    </location>
</feature>
<evidence type="ECO:0000313" key="5">
    <source>
        <dbReference type="EnsemblMetazoa" id="HelroP161873"/>
    </source>
</evidence>
<dbReference type="InParanoid" id="T1ERZ7"/>
<dbReference type="InterPro" id="IPR035979">
    <property type="entry name" value="RBD_domain_sf"/>
</dbReference>
<dbReference type="Proteomes" id="UP000015101">
    <property type="component" value="Unassembled WGS sequence"/>
</dbReference>
<name>T1ERZ7_HELRO</name>
<dbReference type="AlphaFoldDB" id="T1ERZ7"/>
<reference evidence="6" key="1">
    <citation type="submission" date="2012-12" db="EMBL/GenBank/DDBJ databases">
        <authorList>
            <person name="Hellsten U."/>
            <person name="Grimwood J."/>
            <person name="Chapman J.A."/>
            <person name="Shapiro H."/>
            <person name="Aerts A."/>
            <person name="Otillar R.P."/>
            <person name="Terry A.Y."/>
            <person name="Boore J.L."/>
            <person name="Simakov O."/>
            <person name="Marletaz F."/>
            <person name="Cho S.-J."/>
            <person name="Edsinger-Gonzales E."/>
            <person name="Havlak P."/>
            <person name="Kuo D.-H."/>
            <person name="Larsson T."/>
            <person name="Lv J."/>
            <person name="Arendt D."/>
            <person name="Savage R."/>
            <person name="Osoegawa K."/>
            <person name="de Jong P."/>
            <person name="Lindberg D.R."/>
            <person name="Seaver E.C."/>
            <person name="Weisblat D.A."/>
            <person name="Putnam N.H."/>
            <person name="Grigoriev I.V."/>
            <person name="Rokhsar D.S."/>
        </authorList>
    </citation>
    <scope>NUCLEOTIDE SEQUENCE</scope>
</reference>
<evidence type="ECO:0000313" key="4">
    <source>
        <dbReference type="EMBL" id="ESO02585.1"/>
    </source>
</evidence>
<gene>
    <name evidence="5" type="primary">20199347</name>
    <name evidence="4" type="ORF">HELRODRAFT_161873</name>
</gene>
<dbReference type="HOGENOM" id="CLU_1541793_0_0_1"/>
<dbReference type="CDD" id="cd00590">
    <property type="entry name" value="RRM_SF"/>
    <property type="match status" value="1"/>
</dbReference>
<keyword evidence="6" id="KW-1185">Reference proteome</keyword>
<dbReference type="GeneID" id="20199347"/>
<dbReference type="InterPro" id="IPR012677">
    <property type="entry name" value="Nucleotide-bd_a/b_plait_sf"/>
</dbReference>
<accession>T1ERZ7</accession>